<accession>A0A934ND49</accession>
<dbReference type="InterPro" id="IPR003661">
    <property type="entry name" value="HisK_dim/P_dom"/>
</dbReference>
<dbReference type="CDD" id="cd00082">
    <property type="entry name" value="HisKA"/>
    <property type="match status" value="1"/>
</dbReference>
<dbReference type="PRINTS" id="PR00344">
    <property type="entry name" value="BCTRLSENSOR"/>
</dbReference>
<dbReference type="RefSeq" id="WP_338200777.1">
    <property type="nucleotide sequence ID" value="NZ_JAEKNR010000090.1"/>
</dbReference>
<evidence type="ECO:0000256" key="8">
    <source>
        <dbReference type="ARBA" id="ARBA00022989"/>
    </source>
</evidence>
<evidence type="ECO:0000256" key="3">
    <source>
        <dbReference type="ARBA" id="ARBA00012438"/>
    </source>
</evidence>
<evidence type="ECO:0000256" key="10">
    <source>
        <dbReference type="ARBA" id="ARBA00023136"/>
    </source>
</evidence>
<feature type="domain" description="Histidine kinase" evidence="12">
    <location>
        <begin position="256"/>
        <end position="472"/>
    </location>
</feature>
<evidence type="ECO:0000256" key="5">
    <source>
        <dbReference type="ARBA" id="ARBA00022679"/>
    </source>
</evidence>
<feature type="domain" description="HAMP" evidence="13">
    <location>
        <begin position="195"/>
        <end position="248"/>
    </location>
</feature>
<evidence type="ECO:0000256" key="2">
    <source>
        <dbReference type="ARBA" id="ARBA00004370"/>
    </source>
</evidence>
<feature type="transmembrane region" description="Helical" evidence="11">
    <location>
        <begin position="171"/>
        <end position="194"/>
    </location>
</feature>
<dbReference type="SUPFAM" id="SSF158472">
    <property type="entry name" value="HAMP domain-like"/>
    <property type="match status" value="1"/>
</dbReference>
<dbReference type="GO" id="GO:0000155">
    <property type="term" value="F:phosphorelay sensor kinase activity"/>
    <property type="evidence" value="ECO:0007669"/>
    <property type="project" value="InterPro"/>
</dbReference>
<dbReference type="Pfam" id="PF02518">
    <property type="entry name" value="HATPase_c"/>
    <property type="match status" value="1"/>
</dbReference>
<keyword evidence="15" id="KW-1185">Reference proteome</keyword>
<evidence type="ECO:0000256" key="9">
    <source>
        <dbReference type="ARBA" id="ARBA00023012"/>
    </source>
</evidence>
<comment type="subcellular location">
    <subcellularLocation>
        <location evidence="2">Membrane</location>
    </subcellularLocation>
</comment>
<dbReference type="Pfam" id="PF00672">
    <property type="entry name" value="HAMP"/>
    <property type="match status" value="1"/>
</dbReference>
<dbReference type="SMART" id="SM00387">
    <property type="entry name" value="HATPase_c"/>
    <property type="match status" value="1"/>
</dbReference>
<evidence type="ECO:0000313" key="14">
    <source>
        <dbReference type="EMBL" id="MBJ7598057.1"/>
    </source>
</evidence>
<evidence type="ECO:0000256" key="1">
    <source>
        <dbReference type="ARBA" id="ARBA00000085"/>
    </source>
</evidence>
<comment type="catalytic activity">
    <reaction evidence="1">
        <text>ATP + protein L-histidine = ADP + protein N-phospho-L-histidine.</text>
        <dbReference type="EC" id="2.7.13.3"/>
    </reaction>
</comment>
<proteinExistence type="predicted"/>
<evidence type="ECO:0000256" key="4">
    <source>
        <dbReference type="ARBA" id="ARBA00022553"/>
    </source>
</evidence>
<dbReference type="Gene3D" id="3.30.565.10">
    <property type="entry name" value="Histidine kinase-like ATPase, C-terminal domain"/>
    <property type="match status" value="1"/>
</dbReference>
<dbReference type="Gene3D" id="6.10.340.10">
    <property type="match status" value="1"/>
</dbReference>
<dbReference type="PANTHER" id="PTHR45436">
    <property type="entry name" value="SENSOR HISTIDINE KINASE YKOH"/>
    <property type="match status" value="1"/>
</dbReference>
<keyword evidence="7" id="KW-0418">Kinase</keyword>
<dbReference type="Pfam" id="PF00512">
    <property type="entry name" value="HisKA"/>
    <property type="match status" value="1"/>
</dbReference>
<organism evidence="14 15">
    <name type="scientific">Candidatus Nephthysia bennettiae</name>
    <dbReference type="NCBI Taxonomy" id="3127016"/>
    <lineage>
        <taxon>Bacteria</taxon>
        <taxon>Bacillati</taxon>
        <taxon>Candidatus Dormiibacterota</taxon>
        <taxon>Candidatus Dormibacteria</taxon>
        <taxon>Candidatus Dormibacterales</taxon>
        <taxon>Candidatus Dormibacteraceae</taxon>
        <taxon>Candidatus Nephthysia</taxon>
    </lineage>
</organism>
<dbReference type="FunFam" id="3.30.565.10:FF:000006">
    <property type="entry name" value="Sensor histidine kinase WalK"/>
    <property type="match status" value="1"/>
</dbReference>
<keyword evidence="8 11" id="KW-1133">Transmembrane helix</keyword>
<dbReference type="Proteomes" id="UP000612893">
    <property type="component" value="Unassembled WGS sequence"/>
</dbReference>
<dbReference type="AlphaFoldDB" id="A0A934ND49"/>
<comment type="caution">
    <text evidence="14">The sequence shown here is derived from an EMBL/GenBank/DDBJ whole genome shotgun (WGS) entry which is preliminary data.</text>
</comment>
<dbReference type="Gene3D" id="1.10.287.130">
    <property type="match status" value="1"/>
</dbReference>
<evidence type="ECO:0000256" key="6">
    <source>
        <dbReference type="ARBA" id="ARBA00022692"/>
    </source>
</evidence>
<dbReference type="CDD" id="cd06225">
    <property type="entry name" value="HAMP"/>
    <property type="match status" value="1"/>
</dbReference>
<keyword evidence="6 11" id="KW-0812">Transmembrane</keyword>
<dbReference type="PANTHER" id="PTHR45436:SF5">
    <property type="entry name" value="SENSOR HISTIDINE KINASE TRCS"/>
    <property type="match status" value="1"/>
</dbReference>
<dbReference type="InterPro" id="IPR036890">
    <property type="entry name" value="HATPase_C_sf"/>
</dbReference>
<dbReference type="EMBL" id="JAEKNR010000090">
    <property type="protein sequence ID" value="MBJ7598057.1"/>
    <property type="molecule type" value="Genomic_DNA"/>
</dbReference>
<dbReference type="SUPFAM" id="SSF55874">
    <property type="entry name" value="ATPase domain of HSP90 chaperone/DNA topoisomerase II/histidine kinase"/>
    <property type="match status" value="1"/>
</dbReference>
<gene>
    <name evidence="14" type="ORF">JF922_08210</name>
</gene>
<reference evidence="14" key="1">
    <citation type="submission" date="2020-10" db="EMBL/GenBank/DDBJ databases">
        <title>Ca. Dormibacterota MAGs.</title>
        <authorList>
            <person name="Montgomery K."/>
        </authorList>
    </citation>
    <scope>NUCLEOTIDE SEQUENCE [LARGE SCALE GENOMIC DNA]</scope>
    <source>
        <strain evidence="14">SC8812_S17_10</strain>
    </source>
</reference>
<dbReference type="InterPro" id="IPR005467">
    <property type="entry name" value="His_kinase_dom"/>
</dbReference>
<protein>
    <recommendedName>
        <fullName evidence="3">histidine kinase</fullName>
        <ecNumber evidence="3">2.7.13.3</ecNumber>
    </recommendedName>
</protein>
<keyword evidence="5" id="KW-0808">Transferase</keyword>
<dbReference type="SMART" id="SM00304">
    <property type="entry name" value="HAMP"/>
    <property type="match status" value="1"/>
</dbReference>
<dbReference type="SMART" id="SM00388">
    <property type="entry name" value="HisKA"/>
    <property type="match status" value="1"/>
</dbReference>
<keyword evidence="10 11" id="KW-0472">Membrane</keyword>
<evidence type="ECO:0000259" key="12">
    <source>
        <dbReference type="PROSITE" id="PS50109"/>
    </source>
</evidence>
<keyword evidence="9" id="KW-0902">Two-component regulatory system</keyword>
<dbReference type="PROSITE" id="PS50885">
    <property type="entry name" value="HAMP"/>
    <property type="match status" value="1"/>
</dbReference>
<dbReference type="InterPro" id="IPR003594">
    <property type="entry name" value="HATPase_dom"/>
</dbReference>
<name>A0A934ND49_9BACT</name>
<dbReference type="InterPro" id="IPR036097">
    <property type="entry name" value="HisK_dim/P_sf"/>
</dbReference>
<dbReference type="CDD" id="cd00075">
    <property type="entry name" value="HATPase"/>
    <property type="match status" value="1"/>
</dbReference>
<keyword evidence="4" id="KW-0597">Phosphoprotein</keyword>
<dbReference type="EC" id="2.7.13.3" evidence="3"/>
<sequence length="484" mass="52100">MRRFLRSTRGRLVLFQVLMLGIASAVSAYAIYQLVSRPLVSASEDVLYGQWTTVAGGVALDADGTVSYRPGPLPATYGDPPVPVETVVYAKDGAVLAQTPRLSLQGADLRSQAQSALNSGGAYFDARDLRTGSPRRGYADQVVLGDQSNPVPVAVVVTKSTSDLELTLRRLLVTLVAGAILVVAVAGALAWVVVGRTLRPVRALSNTARAISEQELHRRVEVPTPDDEVGELKATFNQLLARLEQSFQGLRRFTADASHELRSPLALVRTEVDVALTRARRPEDYQRVLRNVQDEVEHMSRVIDQLLILAQADAGNLNLMRAEVDIADFVEETAARWQPVADARGVTLEVDAPATGVVEGDPVLLRTVIDNLVDNAIRYSPTLAPVTLTARRSDGEWLVEVADRGPGVPREMRERIFERFGRADSVRTRRGGGVGLGLALSAAVIQAHGGTLELVQEVGAGACFRIHLRASPAPAVSAVRASTP</sequence>
<dbReference type="GO" id="GO:0016020">
    <property type="term" value="C:membrane"/>
    <property type="evidence" value="ECO:0007669"/>
    <property type="project" value="UniProtKB-SubCell"/>
</dbReference>
<evidence type="ECO:0000313" key="15">
    <source>
        <dbReference type="Proteomes" id="UP000612893"/>
    </source>
</evidence>
<evidence type="ECO:0000259" key="13">
    <source>
        <dbReference type="PROSITE" id="PS50885"/>
    </source>
</evidence>
<dbReference type="InterPro" id="IPR004358">
    <property type="entry name" value="Sig_transdc_His_kin-like_C"/>
</dbReference>
<dbReference type="PROSITE" id="PS50109">
    <property type="entry name" value="HIS_KIN"/>
    <property type="match status" value="1"/>
</dbReference>
<dbReference type="InterPro" id="IPR003660">
    <property type="entry name" value="HAMP_dom"/>
</dbReference>
<evidence type="ECO:0000256" key="11">
    <source>
        <dbReference type="SAM" id="Phobius"/>
    </source>
</evidence>
<dbReference type="SUPFAM" id="SSF47384">
    <property type="entry name" value="Homodimeric domain of signal transducing histidine kinase"/>
    <property type="match status" value="1"/>
</dbReference>
<evidence type="ECO:0000256" key="7">
    <source>
        <dbReference type="ARBA" id="ARBA00022777"/>
    </source>
</evidence>
<dbReference type="InterPro" id="IPR050428">
    <property type="entry name" value="TCS_sensor_his_kinase"/>
</dbReference>